<dbReference type="InterPro" id="IPR010730">
    <property type="entry name" value="HET"/>
</dbReference>
<sequence>MSESRESLNNPLAIVSYMEKYTVPKPGHSSKLVADWVNECLNDHPECRDTRQIKRLKPSRVLYVDPDQTDIIKLIPVTEKDDYQYVTLSHRWGSPEPPMLTKFNNNPKRVFVGDLRKGLRITELPQTFRDAVDVTRRCGIKYLWIDSLCIIQDIDPEKGNQDWAAEAGKMADIYAGGVFNIAATIGRNSGAGLFPVQHDILLPVVPGMTGQGQAQVIWELPRDRFDNEIMSVELLSRGWVYQEVLLTPANLFCTADEMWWSCTHATCSETFPGGAMMLNAFATGGDDRLSTVIDTLGDRKTAIMPHNASNPMRAWMDLIQYYPETSITVSSDRLMAIAGIANLFRAQFPDKLQTALYHSGVWFSSEYPNALYQLLWHHSYLAPMRPHAVSYPVPSWSPMSCSGPIGFDFDTGDEAIPVEFVGVGSGDEGNPDKSEATGGRPRCILHLRGVLVSVDITCVMSEGKANKHGQASIHGLDDGKFRIHWDGVNTAARWDAARALAMTFDDKEWKYPVVRGLLLKPAQGPPTDDGRMLWERCGYFVFSRITDEDAMRDVWEYFELARYGFSYDSNSKSVKKDVSAQLHLDDIYIV</sequence>
<name>A0AAN9UEV9_9PEZI</name>
<dbReference type="AlphaFoldDB" id="A0AAN9UEV9"/>
<dbReference type="Proteomes" id="UP001320245">
    <property type="component" value="Unassembled WGS sequence"/>
</dbReference>
<dbReference type="Pfam" id="PF06985">
    <property type="entry name" value="HET"/>
    <property type="match status" value="1"/>
</dbReference>
<feature type="domain" description="Heterokaryon incompatibility" evidence="1">
    <location>
        <begin position="85"/>
        <end position="243"/>
    </location>
</feature>
<organism evidence="2 3">
    <name type="scientific">Cytospora paraplurivora</name>
    <dbReference type="NCBI Taxonomy" id="2898453"/>
    <lineage>
        <taxon>Eukaryota</taxon>
        <taxon>Fungi</taxon>
        <taxon>Dikarya</taxon>
        <taxon>Ascomycota</taxon>
        <taxon>Pezizomycotina</taxon>
        <taxon>Sordariomycetes</taxon>
        <taxon>Sordariomycetidae</taxon>
        <taxon>Diaporthales</taxon>
        <taxon>Cytosporaceae</taxon>
        <taxon>Cytospora</taxon>
    </lineage>
</organism>
<keyword evidence="3" id="KW-1185">Reference proteome</keyword>
<evidence type="ECO:0000313" key="2">
    <source>
        <dbReference type="EMBL" id="KAK7745060.1"/>
    </source>
</evidence>
<proteinExistence type="predicted"/>
<dbReference type="EMBL" id="JAJSPL020000009">
    <property type="protein sequence ID" value="KAK7745060.1"/>
    <property type="molecule type" value="Genomic_DNA"/>
</dbReference>
<dbReference type="PANTHER" id="PTHR33112">
    <property type="entry name" value="DOMAIN PROTEIN, PUTATIVE-RELATED"/>
    <property type="match status" value="1"/>
</dbReference>
<accession>A0AAN9UEV9</accession>
<evidence type="ECO:0000313" key="3">
    <source>
        <dbReference type="Proteomes" id="UP001320245"/>
    </source>
</evidence>
<gene>
    <name evidence="2" type="ORF">SLS53_003295</name>
</gene>
<dbReference type="PANTHER" id="PTHR33112:SF16">
    <property type="entry name" value="HETEROKARYON INCOMPATIBILITY DOMAIN-CONTAINING PROTEIN"/>
    <property type="match status" value="1"/>
</dbReference>
<comment type="caution">
    <text evidence="2">The sequence shown here is derived from an EMBL/GenBank/DDBJ whole genome shotgun (WGS) entry which is preliminary data.</text>
</comment>
<reference evidence="2 3" key="1">
    <citation type="journal article" date="2023" name="PLoS ONE">
        <title>Cytospora paraplurivora sp. nov. isolated from orchards with fruit tree decline syndrome in Ontario, Canada.</title>
        <authorList>
            <person name="Ilyukhin E."/>
            <person name="Nguyen H.D.T."/>
            <person name="Castle A.J."/>
            <person name="Ellouze W."/>
        </authorList>
    </citation>
    <scope>NUCLEOTIDE SEQUENCE [LARGE SCALE GENOMIC DNA]</scope>
    <source>
        <strain evidence="2 3">FDS-564</strain>
    </source>
</reference>
<protein>
    <recommendedName>
        <fullName evidence="1">Heterokaryon incompatibility domain-containing protein</fullName>
    </recommendedName>
</protein>
<evidence type="ECO:0000259" key="1">
    <source>
        <dbReference type="Pfam" id="PF06985"/>
    </source>
</evidence>